<proteinExistence type="predicted"/>
<dbReference type="AlphaFoldDB" id="W9S2E7"/>
<feature type="region of interest" description="Disordered" evidence="1">
    <location>
        <begin position="106"/>
        <end position="127"/>
    </location>
</feature>
<dbReference type="EMBL" id="KE345969">
    <property type="protein sequence ID" value="EXC22429.1"/>
    <property type="molecule type" value="Genomic_DNA"/>
</dbReference>
<gene>
    <name evidence="2" type="ORF">L484_007101</name>
</gene>
<protein>
    <submittedName>
        <fullName evidence="2">Uncharacterized protein</fullName>
    </submittedName>
</protein>
<dbReference type="Proteomes" id="UP000030645">
    <property type="component" value="Unassembled WGS sequence"/>
</dbReference>
<evidence type="ECO:0000256" key="1">
    <source>
        <dbReference type="SAM" id="MobiDB-lite"/>
    </source>
</evidence>
<accession>W9S2E7</accession>
<reference evidence="3" key="1">
    <citation type="submission" date="2013-01" db="EMBL/GenBank/DDBJ databases">
        <title>Draft Genome Sequence of a Mulberry Tree, Morus notabilis C.K. Schneid.</title>
        <authorList>
            <person name="He N."/>
            <person name="Zhao S."/>
        </authorList>
    </citation>
    <scope>NUCLEOTIDE SEQUENCE</scope>
</reference>
<keyword evidence="3" id="KW-1185">Reference proteome</keyword>
<evidence type="ECO:0000313" key="3">
    <source>
        <dbReference type="Proteomes" id="UP000030645"/>
    </source>
</evidence>
<sequence>MAAKHGTLQRFIVAYKPHHVSSSHSIEEKVAGPTSSALRLRSFLDAHPLARVRHATIERRPISSGVGGGLRGLRATSSSSGVDSGPFFAQTALGFLDPLVNPYHVPSAAAPRGLPASQTPDLVTHDD</sequence>
<evidence type="ECO:0000313" key="2">
    <source>
        <dbReference type="EMBL" id="EXC22429.1"/>
    </source>
</evidence>
<organism evidence="2 3">
    <name type="scientific">Morus notabilis</name>
    <dbReference type="NCBI Taxonomy" id="981085"/>
    <lineage>
        <taxon>Eukaryota</taxon>
        <taxon>Viridiplantae</taxon>
        <taxon>Streptophyta</taxon>
        <taxon>Embryophyta</taxon>
        <taxon>Tracheophyta</taxon>
        <taxon>Spermatophyta</taxon>
        <taxon>Magnoliopsida</taxon>
        <taxon>eudicotyledons</taxon>
        <taxon>Gunneridae</taxon>
        <taxon>Pentapetalae</taxon>
        <taxon>rosids</taxon>
        <taxon>fabids</taxon>
        <taxon>Rosales</taxon>
        <taxon>Moraceae</taxon>
        <taxon>Moreae</taxon>
        <taxon>Morus</taxon>
    </lineage>
</organism>
<name>W9S2E7_9ROSA</name>